<dbReference type="HAMAP" id="MF_00122">
    <property type="entry name" value="GatC"/>
    <property type="match status" value="1"/>
</dbReference>
<comment type="catalytic activity">
    <reaction evidence="2">
        <text>L-aspartyl-tRNA(Asn) + L-glutamine + ATP + H2O = L-asparaginyl-tRNA(Asn) + L-glutamate + ADP + phosphate + 2 H(+)</text>
        <dbReference type="Rhea" id="RHEA:14513"/>
        <dbReference type="Rhea" id="RHEA-COMP:9674"/>
        <dbReference type="Rhea" id="RHEA-COMP:9677"/>
        <dbReference type="ChEBI" id="CHEBI:15377"/>
        <dbReference type="ChEBI" id="CHEBI:15378"/>
        <dbReference type="ChEBI" id="CHEBI:29985"/>
        <dbReference type="ChEBI" id="CHEBI:30616"/>
        <dbReference type="ChEBI" id="CHEBI:43474"/>
        <dbReference type="ChEBI" id="CHEBI:58359"/>
        <dbReference type="ChEBI" id="CHEBI:78515"/>
        <dbReference type="ChEBI" id="CHEBI:78516"/>
        <dbReference type="ChEBI" id="CHEBI:456216"/>
    </reaction>
</comment>
<dbReference type="RefSeq" id="WP_068515595.1">
    <property type="nucleotide sequence ID" value="NZ_AP014945.1"/>
</dbReference>
<dbReference type="PANTHER" id="PTHR15004:SF0">
    <property type="entry name" value="GLUTAMYL-TRNA(GLN) AMIDOTRANSFERASE SUBUNIT C, MITOCHONDRIAL"/>
    <property type="match status" value="1"/>
</dbReference>
<keyword evidence="2" id="KW-0436">Ligase</keyword>
<dbReference type="GO" id="GO:0070681">
    <property type="term" value="P:glutaminyl-tRNAGln biosynthesis via transamidation"/>
    <property type="evidence" value="ECO:0007669"/>
    <property type="project" value="TreeGrafter"/>
</dbReference>
<dbReference type="SUPFAM" id="SSF141000">
    <property type="entry name" value="Glu-tRNAGln amidotransferase C subunit"/>
    <property type="match status" value="1"/>
</dbReference>
<dbReference type="OrthoDB" id="9813938at2"/>
<dbReference type="GO" id="GO:0006412">
    <property type="term" value="P:translation"/>
    <property type="evidence" value="ECO:0007669"/>
    <property type="project" value="UniProtKB-UniRule"/>
</dbReference>
<accession>A0A0U5AWV8</accession>
<proteinExistence type="inferred from homology"/>
<name>A0A0U5AWV8_9BACT</name>
<sequence length="97" mass="11288">MPLTLDEVKKIAHLARLEFSEEEILLYTQELSKILDYFQELQKVDTSSVSPTFHPLKKKTPFREDEVKEFYNRKGLLENAPELKETSIIVPKVVKAP</sequence>
<dbReference type="Proteomes" id="UP000068196">
    <property type="component" value="Chromosome"/>
</dbReference>
<protein>
    <recommendedName>
        <fullName evidence="2">Aspartyl/glutamyl-tRNA(Asn/Gln) amidotransferase subunit C</fullName>
        <shortName evidence="2">Asp/Glu-ADT subunit C</shortName>
        <ecNumber evidence="2">6.3.5.-</ecNumber>
    </recommendedName>
</protein>
<dbReference type="NCBIfam" id="TIGR00135">
    <property type="entry name" value="gatC"/>
    <property type="match status" value="1"/>
</dbReference>
<comment type="similarity">
    <text evidence="2">Belongs to the GatC family.</text>
</comment>
<dbReference type="PANTHER" id="PTHR15004">
    <property type="entry name" value="GLUTAMYL-TRNA(GLN) AMIDOTRANSFERASE SUBUNIT C, MITOCHONDRIAL"/>
    <property type="match status" value="1"/>
</dbReference>
<dbReference type="GO" id="GO:0050566">
    <property type="term" value="F:asparaginyl-tRNA synthase (glutamine-hydrolyzing) activity"/>
    <property type="evidence" value="ECO:0007669"/>
    <property type="project" value="RHEA"/>
</dbReference>
<dbReference type="EC" id="6.3.5.-" evidence="2"/>
<dbReference type="PATRIC" id="fig|1653476.3.peg.1573"/>
<organism evidence="3 4">
    <name type="scientific">Caldimicrobium thiodismutans</name>
    <dbReference type="NCBI Taxonomy" id="1653476"/>
    <lineage>
        <taxon>Bacteria</taxon>
        <taxon>Pseudomonadati</taxon>
        <taxon>Thermodesulfobacteriota</taxon>
        <taxon>Thermodesulfobacteria</taxon>
        <taxon>Thermodesulfobacteriales</taxon>
        <taxon>Thermodesulfobacteriaceae</taxon>
        <taxon>Caldimicrobium</taxon>
    </lineage>
</organism>
<keyword evidence="1 2" id="KW-0067">ATP-binding</keyword>
<dbReference type="GO" id="GO:0005524">
    <property type="term" value="F:ATP binding"/>
    <property type="evidence" value="ECO:0007669"/>
    <property type="project" value="UniProtKB-KW"/>
</dbReference>
<reference evidence="4" key="2">
    <citation type="journal article" date="2016" name="Int. J. Syst. Evol. Microbiol.">
        <title>Caldimicrobium thiodismutans sp. nov., a sulfur-disproportionating bacterium isolated from a hot spring.</title>
        <authorList>
            <person name="Kojima H."/>
            <person name="Umezawa K."/>
            <person name="Fukui M."/>
        </authorList>
    </citation>
    <scope>NUCLEOTIDE SEQUENCE [LARGE SCALE GENOMIC DNA]</scope>
    <source>
        <strain evidence="4">TF1</strain>
    </source>
</reference>
<evidence type="ECO:0000256" key="2">
    <source>
        <dbReference type="HAMAP-Rule" id="MF_00122"/>
    </source>
</evidence>
<dbReference type="GO" id="GO:0050567">
    <property type="term" value="F:glutaminyl-tRNA synthase (glutamine-hydrolyzing) activity"/>
    <property type="evidence" value="ECO:0007669"/>
    <property type="project" value="UniProtKB-UniRule"/>
</dbReference>
<dbReference type="KEGG" id="cthi:THC_1515"/>
<keyword evidence="2" id="KW-0648">Protein biosynthesis</keyword>
<gene>
    <name evidence="2" type="primary">gatC</name>
    <name evidence="3" type="ORF">THC_1515</name>
</gene>
<keyword evidence="4" id="KW-1185">Reference proteome</keyword>
<dbReference type="Gene3D" id="1.10.20.60">
    <property type="entry name" value="Glu-tRNAGln amidotransferase C subunit, N-terminal domain"/>
    <property type="match status" value="1"/>
</dbReference>
<dbReference type="STRING" id="1653476.THC_1515"/>
<dbReference type="InterPro" id="IPR036113">
    <property type="entry name" value="Asp/Glu-ADT_sf_sub_c"/>
</dbReference>
<dbReference type="EMBL" id="AP014945">
    <property type="protein sequence ID" value="BAU23880.1"/>
    <property type="molecule type" value="Genomic_DNA"/>
</dbReference>
<keyword evidence="3" id="KW-0808">Transferase</keyword>
<keyword evidence="2" id="KW-0547">Nucleotide-binding</keyword>
<dbReference type="GO" id="GO:0006450">
    <property type="term" value="P:regulation of translational fidelity"/>
    <property type="evidence" value="ECO:0007669"/>
    <property type="project" value="InterPro"/>
</dbReference>
<reference evidence="3 4" key="1">
    <citation type="journal article" date="2016" name="Int. J. Syst. Evol. Microbiol.">
        <title>Caldimicrobium thiodismutans sp. nov., a sulfur-disproportionating bacterium isolated from a hot spring, and emended description of the genus Caldimicrobium.</title>
        <authorList>
            <person name="Kojima H."/>
            <person name="Umezawa K."/>
            <person name="Fukui M."/>
        </authorList>
    </citation>
    <scope>NUCLEOTIDE SEQUENCE [LARGE SCALE GENOMIC DNA]</scope>
    <source>
        <strain evidence="3 4">TF1</strain>
    </source>
</reference>
<dbReference type="GO" id="GO:0016740">
    <property type="term" value="F:transferase activity"/>
    <property type="evidence" value="ECO:0007669"/>
    <property type="project" value="UniProtKB-KW"/>
</dbReference>
<dbReference type="Pfam" id="PF02686">
    <property type="entry name" value="GatC"/>
    <property type="match status" value="1"/>
</dbReference>
<comment type="subunit">
    <text evidence="2">Heterotrimer of A, B and C subunits.</text>
</comment>
<evidence type="ECO:0000313" key="4">
    <source>
        <dbReference type="Proteomes" id="UP000068196"/>
    </source>
</evidence>
<evidence type="ECO:0000256" key="1">
    <source>
        <dbReference type="ARBA" id="ARBA00022840"/>
    </source>
</evidence>
<dbReference type="AlphaFoldDB" id="A0A0U5AWV8"/>
<evidence type="ECO:0000313" key="3">
    <source>
        <dbReference type="EMBL" id="BAU23880.1"/>
    </source>
</evidence>
<dbReference type="InterPro" id="IPR003837">
    <property type="entry name" value="GatC"/>
</dbReference>
<comment type="catalytic activity">
    <reaction evidence="2">
        <text>L-glutamyl-tRNA(Gln) + L-glutamine + ATP + H2O = L-glutaminyl-tRNA(Gln) + L-glutamate + ADP + phosphate + H(+)</text>
        <dbReference type="Rhea" id="RHEA:17521"/>
        <dbReference type="Rhea" id="RHEA-COMP:9681"/>
        <dbReference type="Rhea" id="RHEA-COMP:9684"/>
        <dbReference type="ChEBI" id="CHEBI:15377"/>
        <dbReference type="ChEBI" id="CHEBI:15378"/>
        <dbReference type="ChEBI" id="CHEBI:29985"/>
        <dbReference type="ChEBI" id="CHEBI:30616"/>
        <dbReference type="ChEBI" id="CHEBI:43474"/>
        <dbReference type="ChEBI" id="CHEBI:58359"/>
        <dbReference type="ChEBI" id="CHEBI:78520"/>
        <dbReference type="ChEBI" id="CHEBI:78521"/>
        <dbReference type="ChEBI" id="CHEBI:456216"/>
    </reaction>
</comment>
<comment type="function">
    <text evidence="2">Allows the formation of correctly charged Asn-tRNA(Asn) or Gln-tRNA(Gln) through the transamidation of misacylated Asp-tRNA(Asn) or Glu-tRNA(Gln) in organisms which lack either or both of asparaginyl-tRNA or glutaminyl-tRNA synthetases. The reaction takes place in the presence of glutamine and ATP through an activated phospho-Asp-tRNA(Asn) or phospho-Glu-tRNA(Gln).</text>
</comment>